<dbReference type="SUPFAM" id="SSF47413">
    <property type="entry name" value="lambda repressor-like DNA-binding domains"/>
    <property type="match status" value="1"/>
</dbReference>
<dbReference type="InterPro" id="IPR001387">
    <property type="entry name" value="Cro/C1-type_HTH"/>
</dbReference>
<dbReference type="SMART" id="SM00530">
    <property type="entry name" value="HTH_XRE"/>
    <property type="match status" value="1"/>
</dbReference>
<dbReference type="RefSeq" id="WP_074870531.1">
    <property type="nucleotide sequence ID" value="NZ_FOAS01000020.1"/>
</dbReference>
<evidence type="ECO:0000313" key="2">
    <source>
        <dbReference type="EMBL" id="SEL75962.1"/>
    </source>
</evidence>
<reference evidence="2 3" key="1">
    <citation type="submission" date="2016-10" db="EMBL/GenBank/DDBJ databases">
        <authorList>
            <person name="de Groot N.N."/>
        </authorList>
    </citation>
    <scope>NUCLEOTIDE SEQUENCE [LARGE SCALE GENOMIC DNA]</scope>
    <source>
        <strain evidence="2 3">JCM 19513</strain>
    </source>
</reference>
<accession>A0A1H7STK1</accession>
<dbReference type="STRING" id="1429083.GCA_001885685_02569"/>
<dbReference type="CDD" id="cd00093">
    <property type="entry name" value="HTH_XRE"/>
    <property type="match status" value="1"/>
</dbReference>
<dbReference type="Gene3D" id="1.10.260.40">
    <property type="entry name" value="lambda repressor-like DNA-binding domains"/>
    <property type="match status" value="1"/>
</dbReference>
<organism evidence="2 3">
    <name type="scientific">Atopomonas hussainii</name>
    <dbReference type="NCBI Taxonomy" id="1429083"/>
    <lineage>
        <taxon>Bacteria</taxon>
        <taxon>Pseudomonadati</taxon>
        <taxon>Pseudomonadota</taxon>
        <taxon>Gammaproteobacteria</taxon>
        <taxon>Pseudomonadales</taxon>
        <taxon>Pseudomonadaceae</taxon>
        <taxon>Atopomonas</taxon>
    </lineage>
</organism>
<dbReference type="GO" id="GO:0003677">
    <property type="term" value="F:DNA binding"/>
    <property type="evidence" value="ECO:0007669"/>
    <property type="project" value="InterPro"/>
</dbReference>
<dbReference type="Proteomes" id="UP000185766">
    <property type="component" value="Unassembled WGS sequence"/>
</dbReference>
<dbReference type="InterPro" id="IPR010982">
    <property type="entry name" value="Lambda_DNA-bd_dom_sf"/>
</dbReference>
<protein>
    <submittedName>
        <fullName evidence="2">Helix-turn-helix</fullName>
    </submittedName>
</protein>
<dbReference type="EMBL" id="FOAS01000020">
    <property type="protein sequence ID" value="SEL75962.1"/>
    <property type="molecule type" value="Genomic_DNA"/>
</dbReference>
<name>A0A1H7STK1_9GAMM</name>
<evidence type="ECO:0000259" key="1">
    <source>
        <dbReference type="PROSITE" id="PS50943"/>
    </source>
</evidence>
<gene>
    <name evidence="2" type="ORF">SAMN05216214_12065</name>
</gene>
<feature type="domain" description="HTH cro/C1-type" evidence="1">
    <location>
        <begin position="53"/>
        <end position="107"/>
    </location>
</feature>
<proteinExistence type="predicted"/>
<dbReference type="Pfam" id="PF01381">
    <property type="entry name" value="HTH_3"/>
    <property type="match status" value="1"/>
</dbReference>
<dbReference type="PROSITE" id="PS50943">
    <property type="entry name" value="HTH_CROC1"/>
    <property type="match status" value="1"/>
</dbReference>
<evidence type="ECO:0000313" key="3">
    <source>
        <dbReference type="Proteomes" id="UP000185766"/>
    </source>
</evidence>
<keyword evidence="3" id="KW-1185">Reference proteome</keyword>
<sequence length="108" mass="11624">MSDVQIIRRNGEPEYAVLAWADYQALLQAAGQASSQPATPAVAEAAPAQRLDLQTLREARGLTVEALAREVGISPAYLLMFERGERALEGAIRSAMARALNVNEMDLG</sequence>
<dbReference type="AlphaFoldDB" id="A0A1H7STK1"/>